<gene>
    <name evidence="5" type="ORF">INT46_011722</name>
</gene>
<comment type="subcellular location">
    <subcellularLocation>
        <location evidence="1">Membrane</location>
    </subcellularLocation>
</comment>
<dbReference type="PANTHER" id="PTHR45932">
    <property type="entry name" value="PATELLIN-1"/>
    <property type="match status" value="1"/>
</dbReference>
<dbReference type="AlphaFoldDB" id="A0A8H7RSC0"/>
<accession>A0A8H7RSC0</accession>
<protein>
    <recommendedName>
        <fullName evidence="4">CRAL-TRIO domain-containing protein</fullName>
    </recommendedName>
</protein>
<dbReference type="EMBL" id="JAEPRC010000009">
    <property type="protein sequence ID" value="KAG2215352.1"/>
    <property type="molecule type" value="Genomic_DNA"/>
</dbReference>
<dbReference type="PANTHER" id="PTHR45932:SF17">
    <property type="entry name" value="CELLULAR RETINALDEHYDE-BINDING_TRIPLE FUNCTION DOMAIN-CONTAINING PROTEIN"/>
    <property type="match status" value="1"/>
</dbReference>
<dbReference type="InterPro" id="IPR036273">
    <property type="entry name" value="CRAL/TRIO_N_dom_sf"/>
</dbReference>
<evidence type="ECO:0000256" key="1">
    <source>
        <dbReference type="ARBA" id="ARBA00004370"/>
    </source>
</evidence>
<dbReference type="InterPro" id="IPR011074">
    <property type="entry name" value="CRAL/TRIO_N_dom"/>
</dbReference>
<dbReference type="InterPro" id="IPR044834">
    <property type="entry name" value="PATL"/>
</dbReference>
<evidence type="ECO:0000259" key="4">
    <source>
        <dbReference type="PROSITE" id="PS50191"/>
    </source>
</evidence>
<evidence type="ECO:0000313" key="6">
    <source>
        <dbReference type="Proteomes" id="UP000650833"/>
    </source>
</evidence>
<keyword evidence="3" id="KW-0472">Membrane</keyword>
<feature type="domain" description="CRAL-TRIO" evidence="4">
    <location>
        <begin position="93"/>
        <end position="261"/>
    </location>
</feature>
<dbReference type="CDD" id="cd00170">
    <property type="entry name" value="SEC14"/>
    <property type="match status" value="1"/>
</dbReference>
<keyword evidence="6" id="KW-1185">Reference proteome</keyword>
<reference evidence="5" key="1">
    <citation type="submission" date="2020-12" db="EMBL/GenBank/DDBJ databases">
        <title>Metabolic potential, ecology and presence of endohyphal bacteria is reflected in genomic diversity of Mucoromycotina.</title>
        <authorList>
            <person name="Muszewska A."/>
            <person name="Okrasinska A."/>
            <person name="Steczkiewicz K."/>
            <person name="Drgas O."/>
            <person name="Orlowska M."/>
            <person name="Perlinska-Lenart U."/>
            <person name="Aleksandrzak-Piekarczyk T."/>
            <person name="Szatraj K."/>
            <person name="Zielenkiewicz U."/>
            <person name="Pilsyk S."/>
            <person name="Malc E."/>
            <person name="Mieczkowski P."/>
            <person name="Kruszewska J.S."/>
            <person name="Biernat P."/>
            <person name="Pawlowska J."/>
        </authorList>
    </citation>
    <scope>NUCLEOTIDE SEQUENCE</scope>
    <source>
        <strain evidence="5">CBS 226.32</strain>
    </source>
</reference>
<dbReference type="SUPFAM" id="SSF46938">
    <property type="entry name" value="CRAL/TRIO N-terminal domain"/>
    <property type="match status" value="1"/>
</dbReference>
<dbReference type="Pfam" id="PF00650">
    <property type="entry name" value="CRAL_TRIO"/>
    <property type="match status" value="1"/>
</dbReference>
<name>A0A8H7RSC0_9FUNG</name>
<comment type="caution">
    <text evidence="5">The sequence shown here is derived from an EMBL/GenBank/DDBJ whole genome shotgun (WGS) entry which is preliminary data.</text>
</comment>
<dbReference type="InterPro" id="IPR001251">
    <property type="entry name" value="CRAL-TRIO_dom"/>
</dbReference>
<dbReference type="Pfam" id="PF03765">
    <property type="entry name" value="CRAL_TRIO_N"/>
    <property type="match status" value="1"/>
</dbReference>
<dbReference type="Proteomes" id="UP000650833">
    <property type="component" value="Unassembled WGS sequence"/>
</dbReference>
<dbReference type="GO" id="GO:0016020">
    <property type="term" value="C:membrane"/>
    <property type="evidence" value="ECO:0007669"/>
    <property type="project" value="UniProtKB-SubCell"/>
</dbReference>
<keyword evidence="2" id="KW-0813">Transport</keyword>
<proteinExistence type="predicted"/>
<sequence length="261" mass="29983">MSENKFVAQFSVTEAVAVQQIKDALPDILTEAFGTSDVYTLWDVPLDKDSNDERIKVILIKFLKARNMEIPVAKEMLINMLKWRKKFSTDTILDENFDKSIYNDSIGLLYKTDHQGRPVTYNFYGGLDQNKVFGNVETFIRWRVQLMEKGVKQIDFINTDAMVQVHDYNGASIWGRTANTKEATNLLIKLMQDNYPEFLSTKLFVNVPKWGSMIFKLLRPLLPEATLNKFVICSSDELNTTLLAHINKQDLPPIYANSITK</sequence>
<dbReference type="GO" id="GO:0008289">
    <property type="term" value="F:lipid binding"/>
    <property type="evidence" value="ECO:0007669"/>
    <property type="project" value="InterPro"/>
</dbReference>
<dbReference type="Gene3D" id="3.40.525.10">
    <property type="entry name" value="CRAL-TRIO lipid binding domain"/>
    <property type="match status" value="1"/>
</dbReference>
<dbReference type="PROSITE" id="PS50191">
    <property type="entry name" value="CRAL_TRIO"/>
    <property type="match status" value="1"/>
</dbReference>
<dbReference type="SMART" id="SM00516">
    <property type="entry name" value="SEC14"/>
    <property type="match status" value="1"/>
</dbReference>
<dbReference type="OrthoDB" id="75724at2759"/>
<dbReference type="InterPro" id="IPR036865">
    <property type="entry name" value="CRAL-TRIO_dom_sf"/>
</dbReference>
<dbReference type="SUPFAM" id="SSF52087">
    <property type="entry name" value="CRAL/TRIO domain"/>
    <property type="match status" value="1"/>
</dbReference>
<evidence type="ECO:0000313" key="5">
    <source>
        <dbReference type="EMBL" id="KAG2215352.1"/>
    </source>
</evidence>
<organism evidence="5 6">
    <name type="scientific">Mucor plumbeus</name>
    <dbReference type="NCBI Taxonomy" id="97098"/>
    <lineage>
        <taxon>Eukaryota</taxon>
        <taxon>Fungi</taxon>
        <taxon>Fungi incertae sedis</taxon>
        <taxon>Mucoromycota</taxon>
        <taxon>Mucoromycotina</taxon>
        <taxon>Mucoromycetes</taxon>
        <taxon>Mucorales</taxon>
        <taxon>Mucorineae</taxon>
        <taxon>Mucoraceae</taxon>
        <taxon>Mucor</taxon>
    </lineage>
</organism>
<evidence type="ECO:0000256" key="3">
    <source>
        <dbReference type="ARBA" id="ARBA00023136"/>
    </source>
</evidence>
<evidence type="ECO:0000256" key="2">
    <source>
        <dbReference type="ARBA" id="ARBA00022448"/>
    </source>
</evidence>